<dbReference type="InterPro" id="IPR016032">
    <property type="entry name" value="Sig_transdc_resp-reg_C-effctor"/>
</dbReference>
<evidence type="ECO:0000259" key="3">
    <source>
        <dbReference type="SMART" id="SM00862"/>
    </source>
</evidence>
<evidence type="ECO:0000313" key="6">
    <source>
        <dbReference type="Proteomes" id="UP001287059"/>
    </source>
</evidence>
<dbReference type="SMART" id="SM00862">
    <property type="entry name" value="Trans_reg_C"/>
    <property type="match status" value="1"/>
</dbReference>
<dbReference type="InterPro" id="IPR001867">
    <property type="entry name" value="OmpR/PhoB-type_DNA-bd"/>
</dbReference>
<evidence type="ECO:0000256" key="1">
    <source>
        <dbReference type="ARBA" id="ARBA00005820"/>
    </source>
</evidence>
<feature type="domain" description="OmpR/PhoB-type" evidence="3">
    <location>
        <begin position="43"/>
        <end position="116"/>
    </location>
</feature>
<sequence>MDQLVSVGESVETYVESTRSNLNDTAAGLSVRLLGQVTISRDGEPVKLPSSRKLRALLAYLALAPHPVSRSRLCELLWDVPNDPRGELRWCLSKLRAALDEPDLRRVETEGDTVALRSADMRIDALEAAAAVAEGIDTLGVGRLRTLLQLFAGDFLDGLELDRSPHFSSWQTAQRRRFAACHVAVLEHIIGLLPTEADEAAAYIDKWLELAPFDGRAHVALLENLARRGQIGAAEEHLATAAQLFHSEELDFAPLRDAWQEIRARHSGATPCARSALFAATQAPIAQVEPDAAMAGRASLAVMPFAEASGEAGFRGGLADGLTHDIITRLAKLRDFFVIARGSVFALAERNIAPEDAGRRLNVDYVATGSVRNLPGRVMVSVELVEVRTARIVWAETFEHKPDDVFIVLDDIGDSIVSSIAAEIATVERNRALLKAPNSLNAWEAYHRGLWHMYRFTRQENELAQHFFNEALQLDPTFARAYAGLSFTHWQSAFQRWGDRERETALAFESAGHSLLVDDRNPAAHWAMGRALWLRGDQDGSLLELAKAVDLSPNFALGHYSLSFVHSQSGDPRSAIGSSDHSRHLSPFDPLLFGMLGARAMAHARLREFDEAADWALKAAARPNAHVIILAIAAHCLALAGRQDEARNYAAAIRRTLPDYRADDFIATFHFDRDAEALFRNGAKLIGLN</sequence>
<dbReference type="Gene3D" id="1.25.40.10">
    <property type="entry name" value="Tetratricopeptide repeat domain"/>
    <property type="match status" value="2"/>
</dbReference>
<comment type="caution">
    <text evidence="5">The sequence shown here is derived from an EMBL/GenBank/DDBJ whole genome shotgun (WGS) entry which is preliminary data.</text>
</comment>
<organism evidence="5 6">
    <name type="scientific">Mesorhizobium album</name>
    <dbReference type="NCBI Taxonomy" id="3072314"/>
    <lineage>
        <taxon>Bacteria</taxon>
        <taxon>Pseudomonadati</taxon>
        <taxon>Pseudomonadota</taxon>
        <taxon>Alphaproteobacteria</taxon>
        <taxon>Hyphomicrobiales</taxon>
        <taxon>Phyllobacteriaceae</taxon>
        <taxon>Mesorhizobium</taxon>
    </lineage>
</organism>
<comment type="similarity">
    <text evidence="1">Belongs to the AfsR/DnrI/RedD regulatory family.</text>
</comment>
<dbReference type="InterPro" id="IPR051677">
    <property type="entry name" value="AfsR-DnrI-RedD_regulator"/>
</dbReference>
<evidence type="ECO:0000256" key="2">
    <source>
        <dbReference type="ARBA" id="ARBA00023125"/>
    </source>
</evidence>
<keyword evidence="2" id="KW-0238">DNA-binding</keyword>
<dbReference type="SUPFAM" id="SSF46894">
    <property type="entry name" value="C-terminal effector domain of the bipartite response regulators"/>
    <property type="match status" value="1"/>
</dbReference>
<protein>
    <submittedName>
        <fullName evidence="5">BTAD domain-containing putative transcriptional regulator</fullName>
    </submittedName>
</protein>
<dbReference type="SMART" id="SM01043">
    <property type="entry name" value="BTAD"/>
    <property type="match status" value="1"/>
</dbReference>
<dbReference type="InterPro" id="IPR011990">
    <property type="entry name" value="TPR-like_helical_dom_sf"/>
</dbReference>
<gene>
    <name evidence="5" type="ORF">RFN28_31610</name>
</gene>
<dbReference type="RefSeq" id="WP_320291079.1">
    <property type="nucleotide sequence ID" value="NZ_JAVIIW010000063.1"/>
</dbReference>
<evidence type="ECO:0000259" key="4">
    <source>
        <dbReference type="SMART" id="SM01043"/>
    </source>
</evidence>
<dbReference type="InterPro" id="IPR005158">
    <property type="entry name" value="BTAD"/>
</dbReference>
<accession>A0ABU4Y7R6</accession>
<dbReference type="EMBL" id="JAVIIW010000063">
    <property type="protein sequence ID" value="MDX8482972.1"/>
    <property type="molecule type" value="Genomic_DNA"/>
</dbReference>
<dbReference type="SUPFAM" id="SSF48452">
    <property type="entry name" value="TPR-like"/>
    <property type="match status" value="2"/>
</dbReference>
<dbReference type="PANTHER" id="PTHR35807">
    <property type="entry name" value="TRANSCRIPTIONAL REGULATOR REDD-RELATED"/>
    <property type="match status" value="1"/>
</dbReference>
<dbReference type="Gene3D" id="3.40.50.10610">
    <property type="entry name" value="ABC-type transport auxiliary lipoprotein component"/>
    <property type="match status" value="1"/>
</dbReference>
<dbReference type="InterPro" id="IPR036388">
    <property type="entry name" value="WH-like_DNA-bd_sf"/>
</dbReference>
<name>A0ABU4Y7R6_9HYPH</name>
<dbReference type="Gene3D" id="1.10.10.10">
    <property type="entry name" value="Winged helix-like DNA-binding domain superfamily/Winged helix DNA-binding domain"/>
    <property type="match status" value="1"/>
</dbReference>
<dbReference type="Proteomes" id="UP001287059">
    <property type="component" value="Unassembled WGS sequence"/>
</dbReference>
<keyword evidence="6" id="KW-1185">Reference proteome</keyword>
<feature type="domain" description="Bacterial transcriptional activator" evidence="4">
    <location>
        <begin position="123"/>
        <end position="263"/>
    </location>
</feature>
<evidence type="ECO:0000313" key="5">
    <source>
        <dbReference type="EMBL" id="MDX8482972.1"/>
    </source>
</evidence>
<reference evidence="5 6" key="1">
    <citation type="submission" date="2023-08" db="EMBL/GenBank/DDBJ databases">
        <title>Implementing the SeqCode for naming new Mesorhizobium species isolated from Vachellia karroo root nodules.</title>
        <authorList>
            <person name="Van Lill M."/>
        </authorList>
    </citation>
    <scope>NUCLEOTIDE SEQUENCE [LARGE SCALE GENOMIC DNA]</scope>
    <source>
        <strain evidence="5 6">VK24D</strain>
    </source>
</reference>
<proteinExistence type="inferred from homology"/>